<protein>
    <submittedName>
        <fullName evidence="2">Srp40 C-terminal domain-containing protein</fullName>
    </submittedName>
</protein>
<dbReference type="WBParaSite" id="ES5_v2.g18462.t1">
    <property type="protein sequence ID" value="ES5_v2.g18462.t1"/>
    <property type="gene ID" value="ES5_v2.g18462"/>
</dbReference>
<accession>A0AC34FMN1</accession>
<sequence length="215" mass="23487">ETSSSEEDEPPAKKATLAKIAPKAVQKKVEPSSDDSSEDETPAKKATPAKIVPKAVQKKDESSSDDSSEAESPVKKVAQAKKSLNGVTKKVELSSSEGEEDKPLTKNAPSATVALKRKKTETSFDETEPAAKKADTRRKSEPFRRVTGSIYDIPENVRDNSYQNKADPWGAQAHDDLKRVQGKNFRHEKTKKKRGTYAGGKISLEVNSIKFADSD</sequence>
<name>A0AC34FMN1_9BILA</name>
<proteinExistence type="predicted"/>
<dbReference type="Proteomes" id="UP000887579">
    <property type="component" value="Unplaced"/>
</dbReference>
<evidence type="ECO:0000313" key="1">
    <source>
        <dbReference type="Proteomes" id="UP000887579"/>
    </source>
</evidence>
<reference evidence="2" key="1">
    <citation type="submission" date="2022-11" db="UniProtKB">
        <authorList>
            <consortium name="WormBaseParasite"/>
        </authorList>
    </citation>
    <scope>IDENTIFICATION</scope>
</reference>
<organism evidence="1 2">
    <name type="scientific">Panagrolaimus sp. ES5</name>
    <dbReference type="NCBI Taxonomy" id="591445"/>
    <lineage>
        <taxon>Eukaryota</taxon>
        <taxon>Metazoa</taxon>
        <taxon>Ecdysozoa</taxon>
        <taxon>Nematoda</taxon>
        <taxon>Chromadorea</taxon>
        <taxon>Rhabditida</taxon>
        <taxon>Tylenchina</taxon>
        <taxon>Panagrolaimomorpha</taxon>
        <taxon>Panagrolaimoidea</taxon>
        <taxon>Panagrolaimidae</taxon>
        <taxon>Panagrolaimus</taxon>
    </lineage>
</organism>
<evidence type="ECO:0000313" key="2">
    <source>
        <dbReference type="WBParaSite" id="ES5_v2.g18462.t1"/>
    </source>
</evidence>